<comment type="subcellular location">
    <subcellularLocation>
        <location evidence="2">Secreted</location>
    </subcellularLocation>
</comment>
<keyword evidence="4" id="KW-0964">Secreted</keyword>
<feature type="compositionally biased region" description="Basic and acidic residues" evidence="17">
    <location>
        <begin position="317"/>
        <end position="328"/>
    </location>
</feature>
<comment type="similarity">
    <text evidence="3 16">Belongs to the peptidase M14 family.</text>
</comment>
<evidence type="ECO:0000256" key="1">
    <source>
        <dbReference type="ARBA" id="ARBA00001947"/>
    </source>
</evidence>
<name>A0A8H5LX75_9AGAR</name>
<dbReference type="GO" id="GO:0008270">
    <property type="term" value="F:zinc ion binding"/>
    <property type="evidence" value="ECO:0007669"/>
    <property type="project" value="InterPro"/>
</dbReference>
<dbReference type="CDD" id="cd03860">
    <property type="entry name" value="M14_CP_A-B_like"/>
    <property type="match status" value="1"/>
</dbReference>
<evidence type="ECO:0000256" key="16">
    <source>
        <dbReference type="PROSITE-ProRule" id="PRU01379"/>
    </source>
</evidence>
<feature type="region of interest" description="Disordered" evidence="17">
    <location>
        <begin position="180"/>
        <end position="199"/>
    </location>
</feature>
<keyword evidence="9" id="KW-0378">Hydrolase</keyword>
<gene>
    <name evidence="20" type="ORF">D9758_001469</name>
</gene>
<keyword evidence="10" id="KW-0862">Zinc</keyword>
<keyword evidence="6" id="KW-0645">Protease</keyword>
<feature type="compositionally biased region" description="Basic and acidic residues" evidence="17">
    <location>
        <begin position="182"/>
        <end position="193"/>
    </location>
</feature>
<dbReference type="Proteomes" id="UP000559256">
    <property type="component" value="Unassembled WGS sequence"/>
</dbReference>
<dbReference type="SUPFAM" id="SSF53187">
    <property type="entry name" value="Zn-dependent exopeptidases"/>
    <property type="match status" value="1"/>
</dbReference>
<evidence type="ECO:0000256" key="5">
    <source>
        <dbReference type="ARBA" id="ARBA00022645"/>
    </source>
</evidence>
<reference evidence="20 21" key="1">
    <citation type="journal article" date="2020" name="ISME J.">
        <title>Uncovering the hidden diversity of litter-decomposition mechanisms in mushroom-forming fungi.</title>
        <authorList>
            <person name="Floudas D."/>
            <person name="Bentzer J."/>
            <person name="Ahren D."/>
            <person name="Johansson T."/>
            <person name="Persson P."/>
            <person name="Tunlid A."/>
        </authorList>
    </citation>
    <scope>NUCLEOTIDE SEQUENCE [LARGE SCALE GENOMIC DNA]</scope>
    <source>
        <strain evidence="20 21">CBS 291.85</strain>
    </source>
</reference>
<feature type="domain" description="Peptidase M14" evidence="19">
    <location>
        <begin position="134"/>
        <end position="476"/>
    </location>
</feature>
<dbReference type="PANTHER" id="PTHR11705">
    <property type="entry name" value="PROTEASE FAMILY M14 CARBOXYPEPTIDASE A,B"/>
    <property type="match status" value="1"/>
</dbReference>
<comment type="caution">
    <text evidence="16">Lacks conserved residue(s) required for the propagation of feature annotation.</text>
</comment>
<evidence type="ECO:0000256" key="17">
    <source>
        <dbReference type="SAM" id="MobiDB-lite"/>
    </source>
</evidence>
<dbReference type="GO" id="GO:0005615">
    <property type="term" value="C:extracellular space"/>
    <property type="evidence" value="ECO:0007669"/>
    <property type="project" value="TreeGrafter"/>
</dbReference>
<evidence type="ECO:0000256" key="18">
    <source>
        <dbReference type="SAM" id="SignalP"/>
    </source>
</evidence>
<dbReference type="InterPro" id="IPR000834">
    <property type="entry name" value="Peptidase_M14"/>
</dbReference>
<organism evidence="20 21">
    <name type="scientific">Tetrapyrgos nigripes</name>
    <dbReference type="NCBI Taxonomy" id="182062"/>
    <lineage>
        <taxon>Eukaryota</taxon>
        <taxon>Fungi</taxon>
        <taxon>Dikarya</taxon>
        <taxon>Basidiomycota</taxon>
        <taxon>Agaricomycotina</taxon>
        <taxon>Agaricomycetes</taxon>
        <taxon>Agaricomycetidae</taxon>
        <taxon>Agaricales</taxon>
        <taxon>Marasmiineae</taxon>
        <taxon>Marasmiaceae</taxon>
        <taxon>Tetrapyrgos</taxon>
    </lineage>
</organism>
<dbReference type="GO" id="GO:0006508">
    <property type="term" value="P:proteolysis"/>
    <property type="evidence" value="ECO:0007669"/>
    <property type="project" value="UniProtKB-KW"/>
</dbReference>
<dbReference type="PRINTS" id="PR00765">
    <property type="entry name" value="CRBOXYPTASEA"/>
</dbReference>
<keyword evidence="11" id="KW-0482">Metalloprotease</keyword>
<proteinExistence type="inferred from homology"/>
<dbReference type="Pfam" id="PF00246">
    <property type="entry name" value="Peptidase_M14"/>
    <property type="match status" value="1"/>
</dbReference>
<feature type="region of interest" description="Disordered" evidence="17">
    <location>
        <begin position="307"/>
        <end position="329"/>
    </location>
</feature>
<evidence type="ECO:0000256" key="12">
    <source>
        <dbReference type="ARBA" id="ARBA00023157"/>
    </source>
</evidence>
<evidence type="ECO:0000256" key="10">
    <source>
        <dbReference type="ARBA" id="ARBA00022833"/>
    </source>
</evidence>
<feature type="signal peptide" evidence="18">
    <location>
        <begin position="1"/>
        <end position="21"/>
    </location>
</feature>
<evidence type="ECO:0000313" key="21">
    <source>
        <dbReference type="Proteomes" id="UP000559256"/>
    </source>
</evidence>
<evidence type="ECO:0000256" key="14">
    <source>
        <dbReference type="ARBA" id="ARBA00026187"/>
    </source>
</evidence>
<keyword evidence="7" id="KW-0479">Metal-binding</keyword>
<accession>A0A8H5LX75</accession>
<evidence type="ECO:0000256" key="13">
    <source>
        <dbReference type="ARBA" id="ARBA00025210"/>
    </source>
</evidence>
<sequence>MALKSGLLTSILFLCARTILADSTQQVLTAVPNSLNRTGTLHKLSLKHPQDLDNVVKVALSHDLDIWRITPSEVDIYVPSAQTDYEQVIPQSLKWAPRTVTPIYHSNAPTNTLSTSNLSQWNLSSLTNTSYHSAYHPLFEIDSFISEMVQEFPDEVSVVQLGHSAEGREMLGLKLARSPPVQEKHRDKGDKGNIRQGNRALDPDRKLGFVITGAQHAREWIATATTLYLAHALVANKTEDGSLSHLLDTFDFYIIPAPNPDGYAYTWETDRFWYKNRQIMGPNAKCVGLDMNRNWGYKWKRVPVGGGPTLDNDDDDFSKKEPKDKEPVDPCSHWYPGHRPFESPEVNNIGNYMTTIPNLVGFIDLRSYGQMLSLPYSFSCKRVPKDAEDMMEAALGAVKALRNVHGTEFSTGTLCQLLYKAPGNVIDWMYKKKGIKYTYAVHLRDTGTYGFSLPAQWIRPVGEETGNMIAYLATFISKQLRRS</sequence>
<keyword evidence="5" id="KW-0121">Carboxypeptidase</keyword>
<dbReference type="AlphaFoldDB" id="A0A8H5LX75"/>
<protein>
    <recommendedName>
        <fullName evidence="14">Inactive metallocarboxypeptidase ECM14</fullName>
    </recommendedName>
    <alternativeName>
        <fullName evidence="15">Inactive metallocarboxypeptidase ecm14</fullName>
    </alternativeName>
</protein>
<evidence type="ECO:0000259" key="19">
    <source>
        <dbReference type="PROSITE" id="PS52035"/>
    </source>
</evidence>
<evidence type="ECO:0000256" key="8">
    <source>
        <dbReference type="ARBA" id="ARBA00022729"/>
    </source>
</evidence>
<evidence type="ECO:0000313" key="20">
    <source>
        <dbReference type="EMBL" id="KAF5372907.1"/>
    </source>
</evidence>
<dbReference type="Gene3D" id="3.40.630.10">
    <property type="entry name" value="Zn peptidases"/>
    <property type="match status" value="1"/>
</dbReference>
<evidence type="ECO:0000256" key="15">
    <source>
        <dbReference type="ARBA" id="ARBA00026213"/>
    </source>
</evidence>
<keyword evidence="12" id="KW-1015">Disulfide bond</keyword>
<evidence type="ECO:0000256" key="4">
    <source>
        <dbReference type="ARBA" id="ARBA00022525"/>
    </source>
</evidence>
<dbReference type="PANTHER" id="PTHR11705:SF147">
    <property type="entry name" value="INACTIVE METALLOCARBOXYPEPTIDASE ECM14"/>
    <property type="match status" value="1"/>
</dbReference>
<dbReference type="OrthoDB" id="3626597at2759"/>
<evidence type="ECO:0000256" key="2">
    <source>
        <dbReference type="ARBA" id="ARBA00004613"/>
    </source>
</evidence>
<comment type="function">
    <text evidence="13">Inactive carboxypeptidase that may play a role in cell wall organization and biogenesis.</text>
</comment>
<dbReference type="PROSITE" id="PS52035">
    <property type="entry name" value="PEPTIDASE_M14"/>
    <property type="match status" value="1"/>
</dbReference>
<dbReference type="EMBL" id="JAACJM010000004">
    <property type="protein sequence ID" value="KAF5372907.1"/>
    <property type="molecule type" value="Genomic_DNA"/>
</dbReference>
<dbReference type="SMART" id="SM00631">
    <property type="entry name" value="Zn_pept"/>
    <property type="match status" value="1"/>
</dbReference>
<evidence type="ECO:0000256" key="3">
    <source>
        <dbReference type="ARBA" id="ARBA00005988"/>
    </source>
</evidence>
<evidence type="ECO:0000256" key="11">
    <source>
        <dbReference type="ARBA" id="ARBA00023049"/>
    </source>
</evidence>
<evidence type="ECO:0000256" key="9">
    <source>
        <dbReference type="ARBA" id="ARBA00022801"/>
    </source>
</evidence>
<keyword evidence="21" id="KW-1185">Reference proteome</keyword>
<dbReference type="GO" id="GO:0004181">
    <property type="term" value="F:metallocarboxypeptidase activity"/>
    <property type="evidence" value="ECO:0007669"/>
    <property type="project" value="InterPro"/>
</dbReference>
<evidence type="ECO:0000256" key="7">
    <source>
        <dbReference type="ARBA" id="ARBA00022723"/>
    </source>
</evidence>
<evidence type="ECO:0000256" key="6">
    <source>
        <dbReference type="ARBA" id="ARBA00022670"/>
    </source>
</evidence>
<dbReference type="FunFam" id="3.40.630.10:FF:000084">
    <property type="entry name" value="Carboxypeptidase B2"/>
    <property type="match status" value="1"/>
</dbReference>
<feature type="chain" id="PRO_5034355186" description="Inactive metallocarboxypeptidase ECM14" evidence="18">
    <location>
        <begin position="22"/>
        <end position="483"/>
    </location>
</feature>
<keyword evidence="8 18" id="KW-0732">Signal</keyword>
<comment type="caution">
    <text evidence="20">The sequence shown here is derived from an EMBL/GenBank/DDBJ whole genome shotgun (WGS) entry which is preliminary data.</text>
</comment>
<comment type="cofactor">
    <cofactor evidence="1">
        <name>Zn(2+)</name>
        <dbReference type="ChEBI" id="CHEBI:29105"/>
    </cofactor>
</comment>